<keyword evidence="1" id="KW-0472">Membrane</keyword>
<feature type="transmembrane region" description="Helical" evidence="1">
    <location>
        <begin position="148"/>
        <end position="171"/>
    </location>
</feature>
<feature type="transmembrane region" description="Helical" evidence="1">
    <location>
        <begin position="20"/>
        <end position="42"/>
    </location>
</feature>
<feature type="transmembrane region" description="Helical" evidence="1">
    <location>
        <begin position="97"/>
        <end position="117"/>
    </location>
</feature>
<organism evidence="2 3">
    <name type="scientific">Tetradesmus obliquus</name>
    <name type="common">Green alga</name>
    <name type="synonym">Acutodesmus obliquus</name>
    <dbReference type="NCBI Taxonomy" id="3088"/>
    <lineage>
        <taxon>Eukaryota</taxon>
        <taxon>Viridiplantae</taxon>
        <taxon>Chlorophyta</taxon>
        <taxon>core chlorophytes</taxon>
        <taxon>Chlorophyceae</taxon>
        <taxon>CS clade</taxon>
        <taxon>Sphaeropleales</taxon>
        <taxon>Scenedesmaceae</taxon>
        <taxon>Tetradesmus</taxon>
    </lineage>
</organism>
<feature type="transmembrane region" description="Helical" evidence="1">
    <location>
        <begin position="54"/>
        <end position="76"/>
    </location>
</feature>
<sequence>MPPLRLFGRSWHISSDDLALPGIAGILFHGTWSVLITAQVATIGLPDDCPQRSWASSSILWLLASFVLTTALQVWVTAASLRGGMLEEHKRKNVPTAMYCLLSAYCLEAAALTYTTVVFEGLVGDVDKCYLPEELARTAVPDLAVHRWFIFTTWAMLAVVGGLLVLLYNLYPDRSLDAWVDRVHCLSYVLCCWRSLGAQDRADGSSNTATPTVLRLAKVFGDVSVDLDLLEEALHWHRYANAIYGWPMFLWSHRYRALRCCRLCCGGCYRCMQRGVELHGRTSSSASLGTEVDGLTAPAGTWKMAAAAAWA</sequence>
<name>A0ABY8UFP1_TETOB</name>
<reference evidence="2 3" key="1">
    <citation type="submission" date="2023-05" db="EMBL/GenBank/DDBJ databases">
        <title>A 100% complete, gapless, phased diploid assembly of the Scenedesmus obliquus UTEX 3031 genome.</title>
        <authorList>
            <person name="Biondi T.C."/>
            <person name="Hanschen E.R."/>
            <person name="Kwon T."/>
            <person name="Eng W."/>
            <person name="Kruse C.P.S."/>
            <person name="Koehler S.I."/>
            <person name="Kunde Y."/>
            <person name="Gleasner C.D."/>
            <person name="You Mak K.T."/>
            <person name="Polle J."/>
            <person name="Hovde B.T."/>
            <person name="Starkenburg S.R."/>
        </authorList>
    </citation>
    <scope>NUCLEOTIDE SEQUENCE [LARGE SCALE GENOMIC DNA]</scope>
    <source>
        <strain evidence="2 3">DOE0152z</strain>
    </source>
</reference>
<dbReference type="EMBL" id="CP126216">
    <property type="protein sequence ID" value="WIA18498.1"/>
    <property type="molecule type" value="Genomic_DNA"/>
</dbReference>
<keyword evidence="1" id="KW-1133">Transmembrane helix</keyword>
<accession>A0ABY8UFP1</accession>
<protein>
    <submittedName>
        <fullName evidence="2">Uncharacterized protein</fullName>
    </submittedName>
</protein>
<evidence type="ECO:0000313" key="3">
    <source>
        <dbReference type="Proteomes" id="UP001244341"/>
    </source>
</evidence>
<evidence type="ECO:0000256" key="1">
    <source>
        <dbReference type="SAM" id="Phobius"/>
    </source>
</evidence>
<evidence type="ECO:0000313" key="2">
    <source>
        <dbReference type="EMBL" id="WIA18498.1"/>
    </source>
</evidence>
<keyword evidence="3" id="KW-1185">Reference proteome</keyword>
<gene>
    <name evidence="2" type="ORF">OEZ85_009951</name>
</gene>
<proteinExistence type="predicted"/>
<dbReference type="Proteomes" id="UP001244341">
    <property type="component" value="Chromosome 9b"/>
</dbReference>
<keyword evidence="1" id="KW-0812">Transmembrane</keyword>